<protein>
    <recommendedName>
        <fullName evidence="1">DUF2087 domain-containing protein</fullName>
    </recommendedName>
</protein>
<reference evidence="2 3" key="1">
    <citation type="submission" date="2015-12" db="EMBL/GenBank/DDBJ databases">
        <title>Genome sequence of the marine Rhodobacteraceae strain O3.65, Candidatus Tritonibacter horizontis.</title>
        <authorList>
            <person name="Poehlein A."/>
            <person name="Giebel H.A."/>
            <person name="Voget S."/>
            <person name="Brinkhoff T."/>
        </authorList>
    </citation>
    <scope>NUCLEOTIDE SEQUENCE [LARGE SCALE GENOMIC DNA]</scope>
    <source>
        <strain evidence="2 3">O3.65</strain>
    </source>
</reference>
<evidence type="ECO:0000313" key="3">
    <source>
        <dbReference type="Proteomes" id="UP000068382"/>
    </source>
</evidence>
<comment type="caution">
    <text evidence="2">The sequence shown here is derived from an EMBL/GenBank/DDBJ whole genome shotgun (WGS) entry which is preliminary data.</text>
</comment>
<name>A0A132BR70_9RHOB</name>
<evidence type="ECO:0000259" key="1">
    <source>
        <dbReference type="Pfam" id="PF09860"/>
    </source>
</evidence>
<dbReference type="AlphaFoldDB" id="A0A132BR70"/>
<dbReference type="OrthoDB" id="6867569at2"/>
<dbReference type="Pfam" id="PF09860">
    <property type="entry name" value="DUF2087"/>
    <property type="match status" value="1"/>
</dbReference>
<dbReference type="EMBL" id="LPUY01000134">
    <property type="protein sequence ID" value="KUP90895.1"/>
    <property type="molecule type" value="Genomic_DNA"/>
</dbReference>
<dbReference type="PATRIC" id="fig|1768241.3.peg.4444"/>
<dbReference type="RefSeq" id="WP_068248522.1">
    <property type="nucleotide sequence ID" value="NZ_LPUY01000134.1"/>
</dbReference>
<keyword evidence="3" id="KW-1185">Reference proteome</keyword>
<proteinExistence type="predicted"/>
<dbReference type="InterPro" id="IPR018656">
    <property type="entry name" value="DUF2087"/>
</dbReference>
<evidence type="ECO:0000313" key="2">
    <source>
        <dbReference type="EMBL" id="KUP90895.1"/>
    </source>
</evidence>
<feature type="domain" description="DUF2087" evidence="1">
    <location>
        <begin position="80"/>
        <end position="150"/>
    </location>
</feature>
<sequence length="179" mass="20449">MSKDVIRLTIPDVSGFAKQLRRALSVERRTDPSHVEMLNIVARAAGFRNFQHLSRQTPPTPVIDARRVARAARCFDARGRWEVWPHKRSVRALCLWVIWARLPAREGWDERQISAILDELTVFRDAAQIRRSLVEMKLLTRNPDGSDYARVETPMDPEGAALLRDLNARQKTQAPSGKS</sequence>
<organism evidence="2 3">
    <name type="scientific">Tritonibacter horizontis</name>
    <dbReference type="NCBI Taxonomy" id="1768241"/>
    <lineage>
        <taxon>Bacteria</taxon>
        <taxon>Pseudomonadati</taxon>
        <taxon>Pseudomonadota</taxon>
        <taxon>Alphaproteobacteria</taxon>
        <taxon>Rhodobacterales</taxon>
        <taxon>Paracoccaceae</taxon>
        <taxon>Tritonibacter</taxon>
    </lineage>
</organism>
<dbReference type="Proteomes" id="UP000068382">
    <property type="component" value="Unassembled WGS sequence"/>
</dbReference>
<gene>
    <name evidence="2" type="ORF">TRIHO_42510</name>
</gene>
<accession>A0A132BR70</accession>